<evidence type="ECO:0000259" key="10">
    <source>
        <dbReference type="PROSITE" id="PS50110"/>
    </source>
</evidence>
<evidence type="ECO:0000256" key="8">
    <source>
        <dbReference type="PROSITE-ProRule" id="PRU00169"/>
    </source>
</evidence>
<feature type="DNA-binding region" description="OmpR/PhoB-type" evidence="9">
    <location>
        <begin position="131"/>
        <end position="230"/>
    </location>
</feature>
<name>A0A4R2FLU1_9GAMM</name>
<dbReference type="GO" id="GO:0006355">
    <property type="term" value="P:regulation of DNA-templated transcription"/>
    <property type="evidence" value="ECO:0007669"/>
    <property type="project" value="InterPro"/>
</dbReference>
<evidence type="ECO:0000256" key="9">
    <source>
        <dbReference type="PROSITE-ProRule" id="PRU01091"/>
    </source>
</evidence>
<dbReference type="Gene3D" id="3.40.50.2300">
    <property type="match status" value="1"/>
</dbReference>
<evidence type="ECO:0000313" key="13">
    <source>
        <dbReference type="Proteomes" id="UP000294832"/>
    </source>
</evidence>
<dbReference type="PROSITE" id="PS50110">
    <property type="entry name" value="RESPONSE_REGULATORY"/>
    <property type="match status" value="1"/>
</dbReference>
<dbReference type="OrthoDB" id="9802426at2"/>
<dbReference type="InterPro" id="IPR039420">
    <property type="entry name" value="WalR-like"/>
</dbReference>
<dbReference type="PROSITE" id="PS51755">
    <property type="entry name" value="OMPR_PHOB"/>
    <property type="match status" value="1"/>
</dbReference>
<accession>A0A4R2FLU1</accession>
<evidence type="ECO:0000256" key="7">
    <source>
        <dbReference type="ARBA" id="ARBA00023163"/>
    </source>
</evidence>
<dbReference type="AlphaFoldDB" id="A0A4R2FLU1"/>
<evidence type="ECO:0000256" key="1">
    <source>
        <dbReference type="ARBA" id="ARBA00004496"/>
    </source>
</evidence>
<keyword evidence="4" id="KW-0902">Two-component regulatory system</keyword>
<keyword evidence="13" id="KW-1185">Reference proteome</keyword>
<dbReference type="GO" id="GO:0000156">
    <property type="term" value="F:phosphorelay response regulator activity"/>
    <property type="evidence" value="ECO:0007669"/>
    <property type="project" value="TreeGrafter"/>
</dbReference>
<feature type="modified residue" description="4-aspartylphosphate" evidence="8">
    <location>
        <position position="52"/>
    </location>
</feature>
<dbReference type="InterPro" id="IPR011006">
    <property type="entry name" value="CheY-like_superfamily"/>
</dbReference>
<dbReference type="Gene3D" id="1.10.10.10">
    <property type="entry name" value="Winged helix-like DNA-binding domain superfamily/Winged helix DNA-binding domain"/>
    <property type="match status" value="1"/>
</dbReference>
<reference evidence="12 13" key="1">
    <citation type="submission" date="2019-03" db="EMBL/GenBank/DDBJ databases">
        <title>Freshwater and sediment microbial communities from various areas in North America, analyzing microbe dynamics in response to fracking.</title>
        <authorList>
            <person name="Lamendella R."/>
        </authorList>
    </citation>
    <scope>NUCLEOTIDE SEQUENCE [LARGE SCALE GENOMIC DNA]</scope>
    <source>
        <strain evidence="12 13">74A</strain>
    </source>
</reference>
<evidence type="ECO:0000256" key="2">
    <source>
        <dbReference type="ARBA" id="ARBA00022490"/>
    </source>
</evidence>
<dbReference type="NCBIfam" id="NF007977">
    <property type="entry name" value="PRK10701.1"/>
    <property type="match status" value="1"/>
</dbReference>
<dbReference type="SUPFAM" id="SSF52172">
    <property type="entry name" value="CheY-like"/>
    <property type="match status" value="1"/>
</dbReference>
<feature type="domain" description="OmpR/PhoB-type" evidence="11">
    <location>
        <begin position="131"/>
        <end position="230"/>
    </location>
</feature>
<dbReference type="InterPro" id="IPR001867">
    <property type="entry name" value="OmpR/PhoB-type_DNA-bd"/>
</dbReference>
<dbReference type="SMART" id="SM00448">
    <property type="entry name" value="REC"/>
    <property type="match status" value="1"/>
</dbReference>
<proteinExistence type="predicted"/>
<dbReference type="FunFam" id="3.40.50.2300:FF:000001">
    <property type="entry name" value="DNA-binding response regulator PhoB"/>
    <property type="match status" value="1"/>
</dbReference>
<keyword evidence="6 9" id="KW-0238">DNA-binding</keyword>
<gene>
    <name evidence="12" type="ORF">EDC91_101178</name>
</gene>
<dbReference type="GO" id="GO:0000976">
    <property type="term" value="F:transcription cis-regulatory region binding"/>
    <property type="evidence" value="ECO:0007669"/>
    <property type="project" value="TreeGrafter"/>
</dbReference>
<dbReference type="Pfam" id="PF00486">
    <property type="entry name" value="Trans_reg_C"/>
    <property type="match status" value="1"/>
</dbReference>
<keyword evidence="7" id="KW-0804">Transcription</keyword>
<dbReference type="FunFam" id="1.10.10.10:FF:000099">
    <property type="entry name" value="Two-component system response regulator TorR"/>
    <property type="match status" value="1"/>
</dbReference>
<evidence type="ECO:0000256" key="4">
    <source>
        <dbReference type="ARBA" id="ARBA00023012"/>
    </source>
</evidence>
<dbReference type="SMART" id="SM00862">
    <property type="entry name" value="Trans_reg_C"/>
    <property type="match status" value="1"/>
</dbReference>
<evidence type="ECO:0000256" key="5">
    <source>
        <dbReference type="ARBA" id="ARBA00023015"/>
    </source>
</evidence>
<comment type="subcellular location">
    <subcellularLocation>
        <location evidence="1">Cytoplasm</location>
    </subcellularLocation>
</comment>
<organism evidence="12 13">
    <name type="scientific">Shewanella fodinae</name>
    <dbReference type="NCBI Taxonomy" id="552357"/>
    <lineage>
        <taxon>Bacteria</taxon>
        <taxon>Pseudomonadati</taxon>
        <taxon>Pseudomonadota</taxon>
        <taxon>Gammaproteobacteria</taxon>
        <taxon>Alteromonadales</taxon>
        <taxon>Shewanellaceae</taxon>
        <taxon>Shewanella</taxon>
    </lineage>
</organism>
<dbReference type="PANTHER" id="PTHR48111">
    <property type="entry name" value="REGULATOR OF RPOS"/>
    <property type="match status" value="1"/>
</dbReference>
<dbReference type="Pfam" id="PF00072">
    <property type="entry name" value="Response_reg"/>
    <property type="match status" value="1"/>
</dbReference>
<dbReference type="EMBL" id="SLWF01000001">
    <property type="protein sequence ID" value="TCN90708.1"/>
    <property type="molecule type" value="Genomic_DNA"/>
</dbReference>
<protein>
    <submittedName>
        <fullName evidence="12">Two-component system response regulator RstA</fullName>
    </submittedName>
</protein>
<keyword evidence="5" id="KW-0805">Transcription regulation</keyword>
<evidence type="ECO:0000259" key="11">
    <source>
        <dbReference type="PROSITE" id="PS51755"/>
    </source>
</evidence>
<dbReference type="PANTHER" id="PTHR48111:SF47">
    <property type="entry name" value="TRANSCRIPTIONAL REGULATORY PROTEIN RSTA"/>
    <property type="match status" value="1"/>
</dbReference>
<keyword evidence="2" id="KW-0963">Cytoplasm</keyword>
<evidence type="ECO:0000313" key="12">
    <source>
        <dbReference type="EMBL" id="TCN90708.1"/>
    </source>
</evidence>
<dbReference type="RefSeq" id="WP_133037438.1">
    <property type="nucleotide sequence ID" value="NZ_SLWF01000001.1"/>
</dbReference>
<feature type="domain" description="Response regulatory" evidence="10">
    <location>
        <begin position="3"/>
        <end position="116"/>
    </location>
</feature>
<dbReference type="Proteomes" id="UP000294832">
    <property type="component" value="Unassembled WGS sequence"/>
</dbReference>
<dbReference type="InterPro" id="IPR036388">
    <property type="entry name" value="WH-like_DNA-bd_sf"/>
</dbReference>
<dbReference type="GO" id="GO:0032993">
    <property type="term" value="C:protein-DNA complex"/>
    <property type="evidence" value="ECO:0007669"/>
    <property type="project" value="TreeGrafter"/>
</dbReference>
<dbReference type="InterPro" id="IPR001789">
    <property type="entry name" value="Sig_transdc_resp-reg_receiver"/>
</dbReference>
<keyword evidence="3 8" id="KW-0597">Phosphoprotein</keyword>
<dbReference type="GO" id="GO:0005829">
    <property type="term" value="C:cytosol"/>
    <property type="evidence" value="ECO:0007669"/>
    <property type="project" value="TreeGrafter"/>
</dbReference>
<sequence length="234" mass="26488">MHRILLVEDEPEIGQLISDWLAKHDMQVVVENRGDLALQRVQEEKPELILLDIMLPGMDGLSLCRKLRQSFHGPIVMLTSLDSDMNQVLALELGANDYILKTTPPNVLVARLRVQLRQLASVTPQQPPKMSGRLQLGTLIIDYNSRDVRLQGQAVALSTSDFELLWQLASHSGQILSRETLFKQLKGREYDGIDRSMDVAISRLRQKLGDNAELPTRIKTIRNKGYLLVADEWS</sequence>
<evidence type="ECO:0000256" key="3">
    <source>
        <dbReference type="ARBA" id="ARBA00022553"/>
    </source>
</evidence>
<evidence type="ECO:0000256" key="6">
    <source>
        <dbReference type="ARBA" id="ARBA00023125"/>
    </source>
</evidence>
<comment type="caution">
    <text evidence="12">The sequence shown here is derived from an EMBL/GenBank/DDBJ whole genome shotgun (WGS) entry which is preliminary data.</text>
</comment>
<dbReference type="CDD" id="cd00383">
    <property type="entry name" value="trans_reg_C"/>
    <property type="match status" value="1"/>
</dbReference>